<dbReference type="EMBL" id="PDNB01000093">
    <property type="protein sequence ID" value="PGH09386.1"/>
    <property type="molecule type" value="Genomic_DNA"/>
</dbReference>
<protein>
    <submittedName>
        <fullName evidence="1">Uncharacterized protein</fullName>
    </submittedName>
</protein>
<proteinExistence type="predicted"/>
<keyword evidence="2" id="KW-1185">Reference proteome</keyword>
<accession>A0A2B7XJQ9</accession>
<evidence type="ECO:0000313" key="2">
    <source>
        <dbReference type="Proteomes" id="UP000223968"/>
    </source>
</evidence>
<sequence>MENSASGEDAKRVDMSAREKNVVGTTAAGPICGAIATRTFANASSALVRNAPHQATGARPGRAAISRVSAKNITSWEQNTSIPVPQIRTVSIRTLKFRWSPNLFAAITSSRT</sequence>
<gene>
    <name evidence="1" type="ORF">AJ79_05698</name>
</gene>
<reference evidence="1 2" key="1">
    <citation type="submission" date="2017-10" db="EMBL/GenBank/DDBJ databases">
        <title>Comparative genomics in systemic dimorphic fungi from Ajellomycetaceae.</title>
        <authorList>
            <person name="Munoz J.F."/>
            <person name="Mcewen J.G."/>
            <person name="Clay O.K."/>
            <person name="Cuomo C.A."/>
        </authorList>
    </citation>
    <scope>NUCLEOTIDE SEQUENCE [LARGE SCALE GENOMIC DNA]</scope>
    <source>
        <strain evidence="1 2">UAMH5409</strain>
    </source>
</reference>
<dbReference type="AlphaFoldDB" id="A0A2B7XJQ9"/>
<dbReference type="Proteomes" id="UP000223968">
    <property type="component" value="Unassembled WGS sequence"/>
</dbReference>
<comment type="caution">
    <text evidence="1">The sequence shown here is derived from an EMBL/GenBank/DDBJ whole genome shotgun (WGS) entry which is preliminary data.</text>
</comment>
<evidence type="ECO:0000313" key="1">
    <source>
        <dbReference type="EMBL" id="PGH09386.1"/>
    </source>
</evidence>
<organism evidence="1 2">
    <name type="scientific">Helicocarpus griseus UAMH5409</name>
    <dbReference type="NCBI Taxonomy" id="1447875"/>
    <lineage>
        <taxon>Eukaryota</taxon>
        <taxon>Fungi</taxon>
        <taxon>Dikarya</taxon>
        <taxon>Ascomycota</taxon>
        <taxon>Pezizomycotina</taxon>
        <taxon>Eurotiomycetes</taxon>
        <taxon>Eurotiomycetidae</taxon>
        <taxon>Onygenales</taxon>
        <taxon>Ajellomycetaceae</taxon>
        <taxon>Helicocarpus</taxon>
    </lineage>
</organism>
<name>A0A2B7XJQ9_9EURO</name>